<dbReference type="AlphaFoldDB" id="A0A4C1SY34"/>
<dbReference type="Proteomes" id="UP000299102">
    <property type="component" value="Unassembled WGS sequence"/>
</dbReference>
<evidence type="ECO:0000256" key="1">
    <source>
        <dbReference type="SAM" id="MobiDB-lite"/>
    </source>
</evidence>
<gene>
    <name evidence="2" type="ORF">EVAR_92746_1</name>
</gene>
<comment type="caution">
    <text evidence="2">The sequence shown here is derived from an EMBL/GenBank/DDBJ whole genome shotgun (WGS) entry which is preliminary data.</text>
</comment>
<feature type="region of interest" description="Disordered" evidence="1">
    <location>
        <begin position="51"/>
        <end position="79"/>
    </location>
</feature>
<name>A0A4C1SY34_EUMVA</name>
<sequence>MRGRRRGAAAESGKTTPRRARAASRTTARVDSTWVLFLNKRGAGLLVRRPMRATPPRSGRALAHRQRRQRGQWRASAGKRESAFKFKPFGMFIFSSDI</sequence>
<protein>
    <submittedName>
        <fullName evidence="2">Uncharacterized protein</fullName>
    </submittedName>
</protein>
<dbReference type="EMBL" id="BGZK01000023">
    <property type="protein sequence ID" value="GBP06835.1"/>
    <property type="molecule type" value="Genomic_DNA"/>
</dbReference>
<accession>A0A4C1SY34</accession>
<feature type="region of interest" description="Disordered" evidence="1">
    <location>
        <begin position="1"/>
        <end position="26"/>
    </location>
</feature>
<evidence type="ECO:0000313" key="2">
    <source>
        <dbReference type="EMBL" id="GBP06835.1"/>
    </source>
</evidence>
<proteinExistence type="predicted"/>
<evidence type="ECO:0000313" key="3">
    <source>
        <dbReference type="Proteomes" id="UP000299102"/>
    </source>
</evidence>
<keyword evidence="3" id="KW-1185">Reference proteome</keyword>
<reference evidence="2 3" key="1">
    <citation type="journal article" date="2019" name="Commun. Biol.">
        <title>The bagworm genome reveals a unique fibroin gene that provides high tensile strength.</title>
        <authorList>
            <person name="Kono N."/>
            <person name="Nakamura H."/>
            <person name="Ohtoshi R."/>
            <person name="Tomita M."/>
            <person name="Numata K."/>
            <person name="Arakawa K."/>
        </authorList>
    </citation>
    <scope>NUCLEOTIDE SEQUENCE [LARGE SCALE GENOMIC DNA]</scope>
</reference>
<organism evidence="2 3">
    <name type="scientific">Eumeta variegata</name>
    <name type="common">Bagworm moth</name>
    <name type="synonym">Eumeta japonica</name>
    <dbReference type="NCBI Taxonomy" id="151549"/>
    <lineage>
        <taxon>Eukaryota</taxon>
        <taxon>Metazoa</taxon>
        <taxon>Ecdysozoa</taxon>
        <taxon>Arthropoda</taxon>
        <taxon>Hexapoda</taxon>
        <taxon>Insecta</taxon>
        <taxon>Pterygota</taxon>
        <taxon>Neoptera</taxon>
        <taxon>Endopterygota</taxon>
        <taxon>Lepidoptera</taxon>
        <taxon>Glossata</taxon>
        <taxon>Ditrysia</taxon>
        <taxon>Tineoidea</taxon>
        <taxon>Psychidae</taxon>
        <taxon>Oiketicinae</taxon>
        <taxon>Eumeta</taxon>
    </lineage>
</organism>
<feature type="compositionally biased region" description="Basic residues" evidence="1">
    <location>
        <begin position="62"/>
        <end position="71"/>
    </location>
</feature>